<dbReference type="EMBL" id="CM018206">
    <property type="protein sequence ID" value="KAB2081910.1"/>
    <property type="molecule type" value="Genomic_DNA"/>
</dbReference>
<evidence type="ECO:0000313" key="12">
    <source>
        <dbReference type="Proteomes" id="UP000327439"/>
    </source>
</evidence>
<feature type="transmembrane region" description="Helical" evidence="8">
    <location>
        <begin position="6"/>
        <end position="25"/>
    </location>
</feature>
<evidence type="ECO:0000256" key="1">
    <source>
        <dbReference type="ARBA" id="ARBA00004239"/>
    </source>
</evidence>
<keyword evidence="5" id="KW-0221">Differentiation</keyword>
<name>A0A2P5WKS4_GOSBA</name>
<evidence type="ECO:0000313" key="11">
    <source>
        <dbReference type="Proteomes" id="UP000239757"/>
    </source>
</evidence>
<keyword evidence="3" id="KW-0964">Secreted</keyword>
<keyword evidence="8" id="KW-0472">Membrane</keyword>
<dbReference type="EMBL" id="KZ667246">
    <property type="protein sequence ID" value="PPR91693.1"/>
    <property type="molecule type" value="Genomic_DNA"/>
</dbReference>
<sequence>MPNSTIIQASLVIFLILSGNAINILEAKSYGGRKTMQKRIDSRSIIKALTGYDLSAMKHDGRRVLTDVSRISPGGPDPQHD</sequence>
<evidence type="ECO:0000256" key="5">
    <source>
        <dbReference type="ARBA" id="ARBA00022782"/>
    </source>
</evidence>
<reference evidence="10 11" key="1">
    <citation type="submission" date="2015-01" db="EMBL/GenBank/DDBJ databases">
        <title>Genome of allotetraploid Gossypium barbadense reveals genomic plasticity and fiber elongation in cotton evolution.</title>
        <authorList>
            <person name="Chen X."/>
            <person name="Liu X."/>
            <person name="Zhao B."/>
            <person name="Zheng H."/>
            <person name="Hu Y."/>
            <person name="Lu G."/>
            <person name="Yang C."/>
            <person name="Chen J."/>
            <person name="Shan C."/>
            <person name="Zhang L."/>
            <person name="Zhou Y."/>
            <person name="Wang L."/>
            <person name="Guo W."/>
            <person name="Bai Y."/>
            <person name="Ruan J."/>
            <person name="Shangguan X."/>
            <person name="Mao Y."/>
            <person name="Jiang J."/>
            <person name="Zhu Y."/>
            <person name="Lei J."/>
            <person name="Kang H."/>
            <person name="Chen S."/>
            <person name="He X."/>
            <person name="Wang R."/>
            <person name="Wang Y."/>
            <person name="Chen J."/>
            <person name="Wang L."/>
            <person name="Yu S."/>
            <person name="Wang B."/>
            <person name="Wei J."/>
            <person name="Song S."/>
            <person name="Lu X."/>
            <person name="Gao Z."/>
            <person name="Gu W."/>
            <person name="Deng X."/>
            <person name="Ma D."/>
            <person name="Wang S."/>
            <person name="Liang W."/>
            <person name="Fang L."/>
            <person name="Cai C."/>
            <person name="Zhu X."/>
            <person name="Zhou B."/>
            <person name="Zhang Y."/>
            <person name="Chen Z."/>
            <person name="Xu S."/>
            <person name="Zhu R."/>
            <person name="Wang S."/>
            <person name="Zhang T."/>
            <person name="Zhao G."/>
        </authorList>
    </citation>
    <scope>NUCLEOTIDE SEQUENCE [LARGE SCALE GENOMIC DNA]</scope>
    <source>
        <strain evidence="11">cv. Xinhai21</strain>
        <tissue evidence="10">Leaf</tissue>
    </source>
</reference>
<reference evidence="9 12" key="2">
    <citation type="submission" date="2019-06" db="EMBL/GenBank/DDBJ databases">
        <title>WGS assembly of Gossypium barbadense.</title>
        <authorList>
            <person name="Chen Z.J."/>
            <person name="Sreedasyam A."/>
            <person name="Ando A."/>
            <person name="Song Q."/>
            <person name="De L."/>
            <person name="Hulse-Kemp A."/>
            <person name="Ding M."/>
            <person name="Ye W."/>
            <person name="Kirkbride R."/>
            <person name="Jenkins J."/>
            <person name="Plott C."/>
            <person name="Lovell J."/>
            <person name="Lin Y.-M."/>
            <person name="Vaughn R."/>
            <person name="Liu B."/>
            <person name="Li W."/>
            <person name="Simpson S."/>
            <person name="Scheffler B."/>
            <person name="Saski C."/>
            <person name="Grover C."/>
            <person name="Hu G."/>
            <person name="Conover J."/>
            <person name="Carlson J."/>
            <person name="Shu S."/>
            <person name="Boston L."/>
            <person name="Williams M."/>
            <person name="Peterson D."/>
            <person name="Mcgee K."/>
            <person name="Jones D."/>
            <person name="Wendel J."/>
            <person name="Stelly D."/>
            <person name="Grimwood J."/>
            <person name="Schmutz J."/>
        </authorList>
    </citation>
    <scope>NUCLEOTIDE SEQUENCE [LARGE SCALE GENOMIC DNA]</scope>
    <source>
        <strain evidence="9">1400233.01</strain>
    </source>
</reference>
<comment type="subcellular location">
    <subcellularLocation>
        <location evidence="1">Secreted</location>
        <location evidence="1">Extracellular space</location>
    </subcellularLocation>
</comment>
<dbReference type="AlphaFoldDB" id="A0A2P5WKS4"/>
<evidence type="ECO:0000256" key="8">
    <source>
        <dbReference type="SAM" id="Phobius"/>
    </source>
</evidence>
<dbReference type="PANTHER" id="PTHR36016">
    <property type="entry name" value="CLAVATA3/ESR (CLE)-RELATED PROTEIN 7"/>
    <property type="match status" value="1"/>
</dbReference>
<evidence type="ECO:0000256" key="7">
    <source>
        <dbReference type="ARBA" id="ARBA00023278"/>
    </source>
</evidence>
<keyword evidence="12" id="KW-1185">Reference proteome</keyword>
<dbReference type="Proteomes" id="UP000239757">
    <property type="component" value="Unassembled WGS sequence"/>
</dbReference>
<organism evidence="10 11">
    <name type="scientific">Gossypium barbadense</name>
    <name type="common">Sea Island cotton</name>
    <name type="synonym">Hibiscus barbadensis</name>
    <dbReference type="NCBI Taxonomy" id="3634"/>
    <lineage>
        <taxon>Eukaryota</taxon>
        <taxon>Viridiplantae</taxon>
        <taxon>Streptophyta</taxon>
        <taxon>Embryophyta</taxon>
        <taxon>Tracheophyta</taxon>
        <taxon>Spermatophyta</taxon>
        <taxon>Magnoliopsida</taxon>
        <taxon>eudicotyledons</taxon>
        <taxon>Gunneridae</taxon>
        <taxon>Pentapetalae</taxon>
        <taxon>rosids</taxon>
        <taxon>malvids</taxon>
        <taxon>Malvales</taxon>
        <taxon>Malvaceae</taxon>
        <taxon>Malvoideae</taxon>
        <taxon>Gossypium</taxon>
    </lineage>
</organism>
<evidence type="ECO:0000313" key="9">
    <source>
        <dbReference type="EMBL" id="KAB2081910.1"/>
    </source>
</evidence>
<evidence type="ECO:0000256" key="2">
    <source>
        <dbReference type="ARBA" id="ARBA00005416"/>
    </source>
</evidence>
<keyword evidence="4" id="KW-0732">Signal</keyword>
<evidence type="ECO:0000256" key="6">
    <source>
        <dbReference type="ARBA" id="ARBA00023180"/>
    </source>
</evidence>
<evidence type="ECO:0000256" key="3">
    <source>
        <dbReference type="ARBA" id="ARBA00022525"/>
    </source>
</evidence>
<evidence type="ECO:0000256" key="4">
    <source>
        <dbReference type="ARBA" id="ARBA00022729"/>
    </source>
</evidence>
<keyword evidence="8" id="KW-0812">Transmembrane</keyword>
<dbReference type="GO" id="GO:0005576">
    <property type="term" value="C:extracellular region"/>
    <property type="evidence" value="ECO:0007669"/>
    <property type="project" value="UniProtKB-SubCell"/>
</dbReference>
<gene>
    <name evidence="9" type="ORF">ES319_A05G163800v1</name>
    <name evidence="10" type="ORF">GOBAR_AA28990</name>
</gene>
<dbReference type="InterPro" id="IPR039617">
    <property type="entry name" value="CLAVATA3-CLE"/>
</dbReference>
<comment type="similarity">
    <text evidence="2">Belongs to the CLV3/ESR signal peptide family.</text>
</comment>
<keyword evidence="7" id="KW-0379">Hydroxylation</keyword>
<evidence type="ECO:0000313" key="10">
    <source>
        <dbReference type="EMBL" id="PPR91693.1"/>
    </source>
</evidence>
<proteinExistence type="inferred from homology"/>
<dbReference type="OrthoDB" id="1406315at2759"/>
<protein>
    <submittedName>
        <fullName evidence="10">Uncharacterized protein</fullName>
    </submittedName>
</protein>
<keyword evidence="6" id="KW-0325">Glycoprotein</keyword>
<dbReference type="Proteomes" id="UP000327439">
    <property type="component" value="Chromosome A05"/>
</dbReference>
<dbReference type="PANTHER" id="PTHR36016:SF10">
    <property type="entry name" value="CLAVATA3_ESR (CLE)-RELATED PROTEIN 6-LIKE"/>
    <property type="match status" value="1"/>
</dbReference>
<accession>A0A2P5WKS4</accession>
<keyword evidence="8" id="KW-1133">Transmembrane helix</keyword>
<dbReference type="GO" id="GO:0030154">
    <property type="term" value="P:cell differentiation"/>
    <property type="evidence" value="ECO:0007669"/>
    <property type="project" value="UniProtKB-KW"/>
</dbReference>